<dbReference type="AlphaFoldDB" id="A0A6C1DUK9"/>
<evidence type="ECO:0000256" key="4">
    <source>
        <dbReference type="ARBA" id="ARBA00038402"/>
    </source>
</evidence>
<dbReference type="OrthoDB" id="128536at2759"/>
<reference evidence="6 7" key="1">
    <citation type="journal article" date="2019" name="BMC Genomics">
        <title>Chromosome level assembly and comparative genome analysis confirm lager-brewing yeasts originated from a single hybridization.</title>
        <authorList>
            <person name="Salazar A.N."/>
            <person name="Gorter de Vries A.R."/>
            <person name="van den Broek M."/>
            <person name="Brouwers N."/>
            <person name="de la Torre Cortes P."/>
            <person name="Kuijpers N.G.A."/>
            <person name="Daran J.G."/>
            <person name="Abeel T."/>
        </authorList>
    </citation>
    <scope>NUCLEOTIDE SEQUENCE [LARGE SCALE GENOMIC DNA]</scope>
    <source>
        <strain evidence="6 7">CBS 1483</strain>
    </source>
</reference>
<dbReference type="InterPro" id="IPR007175">
    <property type="entry name" value="Rpr2/Snm1/Rpp21"/>
</dbReference>
<dbReference type="GO" id="GO:0008033">
    <property type="term" value="P:tRNA processing"/>
    <property type="evidence" value="ECO:0007669"/>
    <property type="project" value="UniProtKB-KW"/>
</dbReference>
<comment type="similarity">
    <text evidence="4">Belongs to the eukaryotic/archaeal RNase P protein component 4 family.</text>
</comment>
<proteinExistence type="inferred from homology"/>
<evidence type="ECO:0000313" key="6">
    <source>
        <dbReference type="EMBL" id="QID80237.1"/>
    </source>
</evidence>
<dbReference type="GO" id="GO:0046872">
    <property type="term" value="F:metal ion binding"/>
    <property type="evidence" value="ECO:0007669"/>
    <property type="project" value="UniProtKB-KW"/>
</dbReference>
<keyword evidence="3" id="KW-0862">Zinc</keyword>
<evidence type="ECO:0000256" key="3">
    <source>
        <dbReference type="ARBA" id="ARBA00022833"/>
    </source>
</evidence>
<protein>
    <submittedName>
        <fullName evidence="6">RNase P subunit</fullName>
    </submittedName>
</protein>
<keyword evidence="7" id="KW-1185">Reference proteome</keyword>
<sequence length="144" mass="16402">MGKKAHGGKMKPEIDENGTLLVPPPRTIANQDHFHRLNYLYQISAYQTRARQKARTDAHTPLARNYIKSMDLISKKTKTSLLPTIKRTICKKCHRLLWTPKKLEITSDGELSVMCGCGTVKRFNIGADPNYRTYSEREGNLLNS</sequence>
<evidence type="ECO:0000313" key="7">
    <source>
        <dbReference type="Proteomes" id="UP000501346"/>
    </source>
</evidence>
<evidence type="ECO:0000256" key="1">
    <source>
        <dbReference type="ARBA" id="ARBA00022694"/>
    </source>
</evidence>
<dbReference type="PANTHER" id="PTHR14742:SF0">
    <property type="entry name" value="RIBONUCLEASE P PROTEIN SUBUNIT P21"/>
    <property type="match status" value="1"/>
</dbReference>
<dbReference type="GO" id="GO:0005655">
    <property type="term" value="C:nucleolar ribonuclease P complex"/>
    <property type="evidence" value="ECO:0007669"/>
    <property type="project" value="TreeGrafter"/>
</dbReference>
<dbReference type="Pfam" id="PF04032">
    <property type="entry name" value="Rpr2"/>
    <property type="match status" value="1"/>
</dbReference>
<dbReference type="PANTHER" id="PTHR14742">
    <property type="entry name" value="RIBONUCLEASE P SUBUNIT P21"/>
    <property type="match status" value="1"/>
</dbReference>
<accession>A0A6C1DUK9</accession>
<name>A0A6C1DUK9_SACPS</name>
<keyword evidence="1" id="KW-0819">tRNA processing</keyword>
<dbReference type="Proteomes" id="UP000501346">
    <property type="component" value="Chromosome ScIX"/>
</dbReference>
<dbReference type="EMBL" id="CP048990">
    <property type="protein sequence ID" value="QID80237.1"/>
    <property type="molecule type" value="Genomic_DNA"/>
</dbReference>
<evidence type="ECO:0000256" key="2">
    <source>
        <dbReference type="ARBA" id="ARBA00022723"/>
    </source>
</evidence>
<evidence type="ECO:0000256" key="5">
    <source>
        <dbReference type="SAM" id="MobiDB-lite"/>
    </source>
</evidence>
<organism evidence="6 7">
    <name type="scientific">Saccharomyces pastorianus</name>
    <name type="common">Lager yeast</name>
    <name type="synonym">Saccharomyces cerevisiae x Saccharomyces eubayanus</name>
    <dbReference type="NCBI Taxonomy" id="27292"/>
    <lineage>
        <taxon>Eukaryota</taxon>
        <taxon>Fungi</taxon>
        <taxon>Dikarya</taxon>
        <taxon>Ascomycota</taxon>
        <taxon>Saccharomycotina</taxon>
        <taxon>Saccharomycetes</taxon>
        <taxon>Saccharomycetales</taxon>
        <taxon>Saccharomycetaceae</taxon>
        <taxon>Saccharomyces</taxon>
    </lineage>
</organism>
<gene>
    <name evidence="6" type="primary">RPR2</name>
    <name evidence="6" type="ORF">GRS66_002552</name>
</gene>
<keyword evidence="2" id="KW-0479">Metal-binding</keyword>
<feature type="region of interest" description="Disordered" evidence="5">
    <location>
        <begin position="1"/>
        <end position="22"/>
    </location>
</feature>